<feature type="domain" description="Aftiphilin clathrin-binding box" evidence="2">
    <location>
        <begin position="862"/>
        <end position="919"/>
    </location>
</feature>
<sequence>MLQQNNNNNYSCLERAFGSGGVLQERERGGLPFARLLEMGSFPEVGDVSQRPSIRGFRAWALSSVCARSRRWAALPPANTGPYTRGTDGTTPCQTNGVACSLRPQKGRLAHGPSGVGLGLQLDAGAWSRSSGSRQGSLGALVTVATLKASERGGQTQTQCFLLQAKGRSYLCAPGRRKAAALGLTPDTPTGLKVGDTVAGDGSEKRHTSVKGSEQRDGAAAGVSRVKLKSVRKWRTSCGAASPPEERAPGDCKENELPALEGSQENRAEQDPWTSRQDAQAKQRENQITDMSRPAPMKICAECRGLREAPAISQKRTDGDQDELSGGVVEKEVISLESGPCVCRLLPDLADPDGDQRKPSTEDLQGGVQPRSSAQKVSRFQDLLGDKSPRLGASSEGEAAGAMRNTCDLESDLIADTHECCEENTESGAIGDKGTTLDQDSKGCRTSGRTDSACNGGAEESGWVTADVPVGHSCEEVVSAQQDSWPCTPDQWEDLAKGDCSTLVVSSSGCTKVENLCNGIPEEITGRELEGVQTVSVAEVAPHGVEHKAITGDYPAEGKSDSLEHETGPEQTEETRALGSHSGKETRSGGLRGGPNGAEEPGTTAPPPAPDEEGGRRREADDGDLIWQPGNSLSRGPDSDAASAAHALRNPAPPGAMATAHSAQGRRQAESGGGTPALSEEQQQQQQQDWCGGMVASGEGCLDVQQEGDDDFGLFVQAGEQSSWDDGFTDFHQVPCGKSESIALADSLSESEPADWTSSRPESPFYQSGSVWTAFTEEGDVALHPGHEGRQQTHPGGQWWPQKAVEEWKETLPTALDVPSVFQKAFPVAPPSCPVPNQVPTLRQHLQGLSSDGSAAGNNGRLLDGLQDVNKMIGLKCKWAESHSQKLLLQCLHLDTFNKDHVTGFRLANDSPSLDLPSFSQRSPPMDNGKTRLSYDMNKNVLA</sequence>
<feature type="region of interest" description="Disordered" evidence="1">
    <location>
        <begin position="431"/>
        <end position="458"/>
    </location>
</feature>
<evidence type="ECO:0000256" key="1">
    <source>
        <dbReference type="SAM" id="MobiDB-lite"/>
    </source>
</evidence>
<dbReference type="EMBL" id="JAFDVH010000009">
    <property type="protein sequence ID" value="KAG7470718.1"/>
    <property type="molecule type" value="Genomic_DNA"/>
</dbReference>
<feature type="region of interest" description="Disordered" evidence="1">
    <location>
        <begin position="543"/>
        <end position="691"/>
    </location>
</feature>
<dbReference type="OrthoDB" id="8965081at2759"/>
<feature type="compositionally biased region" description="Basic and acidic residues" evidence="1">
    <location>
        <begin position="244"/>
        <end position="256"/>
    </location>
</feature>
<feature type="compositionally biased region" description="Basic and acidic residues" evidence="1">
    <location>
        <begin position="202"/>
        <end position="217"/>
    </location>
</feature>
<feature type="compositionally biased region" description="Basic residues" evidence="1">
    <location>
        <begin position="226"/>
        <end position="235"/>
    </location>
</feature>
<reference evidence="3" key="1">
    <citation type="submission" date="2021-01" db="EMBL/GenBank/DDBJ databases">
        <authorList>
            <person name="Zahm M."/>
            <person name="Roques C."/>
            <person name="Cabau C."/>
            <person name="Klopp C."/>
            <person name="Donnadieu C."/>
            <person name="Jouanno E."/>
            <person name="Lampietro C."/>
            <person name="Louis A."/>
            <person name="Herpin A."/>
            <person name="Echchiki A."/>
            <person name="Berthelot C."/>
            <person name="Parey E."/>
            <person name="Roest-Crollius H."/>
            <person name="Braasch I."/>
            <person name="Postlethwait J."/>
            <person name="Bobe J."/>
            <person name="Montfort J."/>
            <person name="Bouchez O."/>
            <person name="Begum T."/>
            <person name="Mejri S."/>
            <person name="Adams A."/>
            <person name="Chen W.-J."/>
            <person name="Guiguen Y."/>
        </authorList>
    </citation>
    <scope>NUCLEOTIDE SEQUENCE</scope>
    <source>
        <strain evidence="3">YG-15Mar2019-1</strain>
        <tissue evidence="3">Brain</tissue>
    </source>
</reference>
<dbReference type="Proteomes" id="UP001046870">
    <property type="component" value="Chromosome 9"/>
</dbReference>
<dbReference type="AlphaFoldDB" id="A0A9D3PWX8"/>
<organism evidence="3 4">
    <name type="scientific">Megalops atlanticus</name>
    <name type="common">Tarpon</name>
    <name type="synonym">Clupea gigantea</name>
    <dbReference type="NCBI Taxonomy" id="7932"/>
    <lineage>
        <taxon>Eukaryota</taxon>
        <taxon>Metazoa</taxon>
        <taxon>Chordata</taxon>
        <taxon>Craniata</taxon>
        <taxon>Vertebrata</taxon>
        <taxon>Euteleostomi</taxon>
        <taxon>Actinopterygii</taxon>
        <taxon>Neopterygii</taxon>
        <taxon>Teleostei</taxon>
        <taxon>Elopiformes</taxon>
        <taxon>Megalopidae</taxon>
        <taxon>Megalops</taxon>
    </lineage>
</organism>
<evidence type="ECO:0000313" key="4">
    <source>
        <dbReference type="Proteomes" id="UP001046870"/>
    </source>
</evidence>
<evidence type="ECO:0000313" key="3">
    <source>
        <dbReference type="EMBL" id="KAG7470718.1"/>
    </source>
</evidence>
<protein>
    <recommendedName>
        <fullName evidence="2">Aftiphilin clathrin-binding box domain-containing protein</fullName>
    </recommendedName>
</protein>
<feature type="region of interest" description="Disordered" evidence="1">
    <location>
        <begin position="913"/>
        <end position="943"/>
    </location>
</feature>
<evidence type="ECO:0000259" key="2">
    <source>
        <dbReference type="Pfam" id="PF15045"/>
    </source>
</evidence>
<proteinExistence type="predicted"/>
<gene>
    <name evidence="3" type="ORF">MATL_G00116820</name>
</gene>
<comment type="caution">
    <text evidence="3">The sequence shown here is derived from an EMBL/GenBank/DDBJ whole genome shotgun (WGS) entry which is preliminary data.</text>
</comment>
<dbReference type="InterPro" id="IPR029205">
    <property type="entry name" value="Clathrin-bd"/>
</dbReference>
<name>A0A9D3PWX8_MEGAT</name>
<feature type="compositionally biased region" description="Basic and acidic residues" evidence="1">
    <location>
        <begin position="544"/>
        <end position="587"/>
    </location>
</feature>
<keyword evidence="4" id="KW-1185">Reference proteome</keyword>
<dbReference type="Pfam" id="PF15045">
    <property type="entry name" value="Clathrin_bdg"/>
    <property type="match status" value="1"/>
</dbReference>
<feature type="region of interest" description="Disordered" evidence="1">
    <location>
        <begin position="347"/>
        <end position="400"/>
    </location>
</feature>
<accession>A0A9D3PWX8</accession>
<feature type="region of interest" description="Disordered" evidence="1">
    <location>
        <begin position="183"/>
        <end position="293"/>
    </location>
</feature>